<dbReference type="GO" id="GO:0005634">
    <property type="term" value="C:nucleus"/>
    <property type="evidence" value="ECO:0007669"/>
    <property type="project" value="TreeGrafter"/>
</dbReference>
<dbReference type="InterPro" id="IPR038765">
    <property type="entry name" value="Papain-like_cys_pep_sf"/>
</dbReference>
<dbReference type="InterPro" id="IPR051947">
    <property type="entry name" value="Sentrin-specific_protease"/>
</dbReference>
<evidence type="ECO:0000256" key="5">
    <source>
        <dbReference type="ARBA" id="ARBA00022801"/>
    </source>
</evidence>
<feature type="compositionally biased region" description="Polar residues" evidence="6">
    <location>
        <begin position="1018"/>
        <end position="1032"/>
    </location>
</feature>
<keyword evidence="3" id="KW-0645">Protease</keyword>
<feature type="compositionally biased region" description="Low complexity" evidence="6">
    <location>
        <begin position="524"/>
        <end position="538"/>
    </location>
</feature>
<feature type="compositionally biased region" description="Basic residues" evidence="6">
    <location>
        <begin position="346"/>
        <end position="357"/>
    </location>
</feature>
<keyword evidence="9" id="KW-1185">Reference proteome</keyword>
<dbReference type="PANTHER" id="PTHR46896:SF3">
    <property type="entry name" value="FI06413P-RELATED"/>
    <property type="match status" value="1"/>
</dbReference>
<dbReference type="AlphaFoldDB" id="A0AAD4GS78"/>
<protein>
    <recommendedName>
        <fullName evidence="7">Ubiquitin-like protease family profile domain-containing protein</fullName>
    </recommendedName>
</protein>
<evidence type="ECO:0000256" key="6">
    <source>
        <dbReference type="SAM" id="MobiDB-lite"/>
    </source>
</evidence>
<evidence type="ECO:0000256" key="3">
    <source>
        <dbReference type="ARBA" id="ARBA00022670"/>
    </source>
</evidence>
<dbReference type="SUPFAM" id="SSF54001">
    <property type="entry name" value="Cysteine proteinases"/>
    <property type="match status" value="1"/>
</dbReference>
<comment type="similarity">
    <text evidence="1">Belongs to the peptidase C48 family.</text>
</comment>
<dbReference type="InterPro" id="IPR003653">
    <property type="entry name" value="Peptidase_C48_C"/>
</dbReference>
<feature type="compositionally biased region" description="Basic and acidic residues" evidence="6">
    <location>
        <begin position="118"/>
        <end position="131"/>
    </location>
</feature>
<accession>A0AAD4GS78</accession>
<organism evidence="8 9">
    <name type="scientific">Aspergillus nanangensis</name>
    <dbReference type="NCBI Taxonomy" id="2582783"/>
    <lineage>
        <taxon>Eukaryota</taxon>
        <taxon>Fungi</taxon>
        <taxon>Dikarya</taxon>
        <taxon>Ascomycota</taxon>
        <taxon>Pezizomycotina</taxon>
        <taxon>Eurotiomycetes</taxon>
        <taxon>Eurotiomycetidae</taxon>
        <taxon>Eurotiales</taxon>
        <taxon>Aspergillaceae</taxon>
        <taxon>Aspergillus</taxon>
        <taxon>Aspergillus subgen. Circumdati</taxon>
    </lineage>
</organism>
<keyword evidence="5" id="KW-0378">Hydrolase</keyword>
<feature type="compositionally biased region" description="Basic residues" evidence="6">
    <location>
        <begin position="1224"/>
        <end position="1236"/>
    </location>
</feature>
<dbReference type="EMBL" id="VCAU01000063">
    <property type="protein sequence ID" value="KAF9887321.1"/>
    <property type="molecule type" value="Genomic_DNA"/>
</dbReference>
<feature type="compositionally biased region" description="Basic and acidic residues" evidence="6">
    <location>
        <begin position="178"/>
        <end position="196"/>
    </location>
</feature>
<feature type="compositionally biased region" description="Low complexity" evidence="6">
    <location>
        <begin position="1207"/>
        <end position="1221"/>
    </location>
</feature>
<keyword evidence="4" id="KW-0833">Ubl conjugation pathway</keyword>
<dbReference type="PANTHER" id="PTHR46896">
    <property type="entry name" value="SENTRIN-SPECIFIC PROTEASE"/>
    <property type="match status" value="1"/>
</dbReference>
<proteinExistence type="inferred from homology"/>
<dbReference type="Pfam" id="PF02902">
    <property type="entry name" value="Peptidase_C48"/>
    <property type="match status" value="1"/>
</dbReference>
<reference evidence="8" key="2">
    <citation type="submission" date="2020-02" db="EMBL/GenBank/DDBJ databases">
        <authorList>
            <person name="Gilchrist C.L.M."/>
            <person name="Chooi Y.-H."/>
        </authorList>
    </citation>
    <scope>NUCLEOTIDE SEQUENCE</scope>
    <source>
        <strain evidence="8">MST-FP2251</strain>
    </source>
</reference>
<feature type="compositionally biased region" description="Low complexity" evidence="6">
    <location>
        <begin position="160"/>
        <end position="173"/>
    </location>
</feature>
<evidence type="ECO:0000313" key="9">
    <source>
        <dbReference type="Proteomes" id="UP001194746"/>
    </source>
</evidence>
<reference evidence="8" key="1">
    <citation type="journal article" date="2019" name="Beilstein J. Org. Chem.">
        <title>Nanangenines: drimane sesquiterpenoids as the dominant metabolite cohort of a novel Australian fungus, Aspergillus nanangensis.</title>
        <authorList>
            <person name="Lacey H.J."/>
            <person name="Gilchrist C.L.M."/>
            <person name="Crombie A."/>
            <person name="Kalaitzis J.A."/>
            <person name="Vuong D."/>
            <person name="Rutledge P.J."/>
            <person name="Turner P."/>
            <person name="Pitt J.I."/>
            <person name="Lacey E."/>
            <person name="Chooi Y.H."/>
            <person name="Piggott A.M."/>
        </authorList>
    </citation>
    <scope>NUCLEOTIDE SEQUENCE</scope>
    <source>
        <strain evidence="8">MST-FP2251</strain>
    </source>
</reference>
<evidence type="ECO:0000256" key="2">
    <source>
        <dbReference type="ARBA" id="ARBA00022553"/>
    </source>
</evidence>
<feature type="compositionally biased region" description="Basic and acidic residues" evidence="6">
    <location>
        <begin position="1069"/>
        <end position="1079"/>
    </location>
</feature>
<feature type="compositionally biased region" description="Basic residues" evidence="6">
    <location>
        <begin position="1157"/>
        <end position="1167"/>
    </location>
</feature>
<keyword evidence="2" id="KW-0597">Phosphoprotein</keyword>
<comment type="caution">
    <text evidence="8">The sequence shown here is derived from an EMBL/GenBank/DDBJ whole genome shotgun (WGS) entry which is preliminary data.</text>
</comment>
<dbReference type="GO" id="GO:0005737">
    <property type="term" value="C:cytoplasm"/>
    <property type="evidence" value="ECO:0007669"/>
    <property type="project" value="TreeGrafter"/>
</dbReference>
<evidence type="ECO:0000256" key="1">
    <source>
        <dbReference type="ARBA" id="ARBA00005234"/>
    </source>
</evidence>
<name>A0AAD4GS78_ASPNN</name>
<dbReference type="GO" id="GO:0016926">
    <property type="term" value="P:protein desumoylation"/>
    <property type="evidence" value="ECO:0007669"/>
    <property type="project" value="TreeGrafter"/>
</dbReference>
<gene>
    <name evidence="8" type="ORF">FE257_010316</name>
</gene>
<feature type="compositionally biased region" description="Low complexity" evidence="6">
    <location>
        <begin position="102"/>
        <end position="111"/>
    </location>
</feature>
<dbReference type="Proteomes" id="UP001194746">
    <property type="component" value="Unassembled WGS sequence"/>
</dbReference>
<feature type="compositionally biased region" description="Basic residues" evidence="6">
    <location>
        <begin position="854"/>
        <end position="868"/>
    </location>
</feature>
<dbReference type="Gene3D" id="3.40.395.10">
    <property type="entry name" value="Adenoviral Proteinase, Chain A"/>
    <property type="match status" value="1"/>
</dbReference>
<feature type="domain" description="Ubiquitin-like protease family profile" evidence="7">
    <location>
        <begin position="635"/>
        <end position="944"/>
    </location>
</feature>
<feature type="region of interest" description="Disordered" evidence="6">
    <location>
        <begin position="1011"/>
        <end position="1236"/>
    </location>
</feature>
<dbReference type="GO" id="GO:0070139">
    <property type="term" value="F:SUMO-specific endopeptidase activity"/>
    <property type="evidence" value="ECO:0007669"/>
    <property type="project" value="TreeGrafter"/>
</dbReference>
<dbReference type="PROSITE" id="PS50600">
    <property type="entry name" value="ULP_PROTEASE"/>
    <property type="match status" value="1"/>
</dbReference>
<evidence type="ECO:0000256" key="4">
    <source>
        <dbReference type="ARBA" id="ARBA00022786"/>
    </source>
</evidence>
<feature type="region of interest" description="Disordered" evidence="6">
    <location>
        <begin position="481"/>
        <end position="605"/>
    </location>
</feature>
<dbReference type="GO" id="GO:0006508">
    <property type="term" value="P:proteolysis"/>
    <property type="evidence" value="ECO:0007669"/>
    <property type="project" value="UniProtKB-KW"/>
</dbReference>
<evidence type="ECO:0000313" key="8">
    <source>
        <dbReference type="EMBL" id="KAF9887321.1"/>
    </source>
</evidence>
<feature type="compositionally biased region" description="Polar residues" evidence="6">
    <location>
        <begin position="579"/>
        <end position="588"/>
    </location>
</feature>
<feature type="region of interest" description="Disordered" evidence="6">
    <location>
        <begin position="1"/>
        <end position="357"/>
    </location>
</feature>
<feature type="region of interest" description="Disordered" evidence="6">
    <location>
        <begin position="745"/>
        <end position="871"/>
    </location>
</feature>
<sequence length="1236" mass="138111">MQKDHESILDIDLLQGETSMHRKPRHGAPAPDGDERRLFPNYGAPRDSVPIVPGQATRPKKKLQNIPSFKPVDMLSRNTRDSGPIRARGKTNPTRQLDRYSSPKNSLSYSSGHTPVFDSERPVKRQRRESLEAAPARPIILSDDDVSHTAPDLISVGGTSARRSSLSSQLSAAKARKSRESATRHDEFRAVEDGVKPPRPPQSPPKLAMRHNDWPQDDDKEELFTNDAARQRRAQGAPEEASPGSIKRSISNSVDGLRNGFGASERTGGSMSPPRGRTMSKSTRQWSPDIVESSDELQGDSTVPPAPTHLSRQRSTSSTAKLSPRKQDKTARRRRSQSPKIVSSKARNKKAAKKNSKTKQVFQMIFFRMGTIYVQPANGETADLSVGKESIKVAHEGAQPESMPPSISFKKINRVCKGDGSSRKISIELSKSGPNDNRVDVELLSPKIKDDLCDLFLTMGVKVQTKLGNWMDNSFQRKEKHLLPYKNGTKRPSEDYTEEVSEQKPVGSKRARLSDMLQDYSERASAPKNSSSAPASHSDPLHHAAKPPGLSGSEARTPSSPKTEQKGVEIPVKKYDDATPSTGRATRSMSRREQPATVVCDDEDDDDYLPTPRAVGISNKWHRPLVYPRFGKKKAEVDAQDRDRLREHEFLNDNLIGFYIRFLEDHWDRRNKEVAKKVYFFNSYFFATLTNGPRSKRAINYEGVEKWTRNVDLFSYDYIVVPINENAHWYVAIICNLPELQRVSQENETGKPAEENQEPSSRPDAEVNEVPETPEPSKQDMEQTEMNHPGNGTKEESTRQRLASMSLSDTELPRHGDAEWPVYEENPSSSPAKFHSPEKFKAGLGRNECSGLKKSPRRPGKQKRKPPVKKHDINQPIIITFDSLNLARSPTISTLREYLYAESNSKRGIEIDKTLIKGMKARDIPLQPNYSDCGLYLLAYVEKFVQAPGPFIKKLLRKEMDGETDWPPLRSGLLRTRLRNFLDDLYDEQLHIRQKDSNEKELMVDQHPISYLLGPSESDPNCNRNASASSRKSPVDEENSPAPRQHASTPLEKTPSPAPKPECTPDDTISGREPEHSPPTKDMNQPLTVKKSRAQLLAAKNEEEPCASCDEPTTEAPVPHDEVVEVPDSQEPQTQMPPRPSSPPKVIINHETLPKSPKSRKKTRPANKRTNDDGPHVSDANAQEVSNPDAEEHSSQHGSIEIQITEPPSSATVPAAASPVSRFVSKKSSKSSKHRP</sequence>
<evidence type="ECO:0000259" key="7">
    <source>
        <dbReference type="PROSITE" id="PS50600"/>
    </source>
</evidence>
<feature type="compositionally biased region" description="Polar residues" evidence="6">
    <location>
        <begin position="800"/>
        <end position="809"/>
    </location>
</feature>
<feature type="compositionally biased region" description="Basic and acidic residues" evidence="6">
    <location>
        <begin position="563"/>
        <end position="577"/>
    </location>
</feature>